<comment type="cofactor">
    <cofactor evidence="1">
        <name>pyridoxal 5'-phosphate</name>
        <dbReference type="ChEBI" id="CHEBI:597326"/>
    </cofactor>
</comment>
<evidence type="ECO:0000256" key="9">
    <source>
        <dbReference type="SAM" id="Phobius"/>
    </source>
</evidence>
<evidence type="ECO:0000313" key="11">
    <source>
        <dbReference type="EMBL" id="KAE8728458.1"/>
    </source>
</evidence>
<keyword evidence="12" id="KW-1185">Reference proteome</keyword>
<feature type="transmembrane region" description="Helical" evidence="9">
    <location>
        <begin position="610"/>
        <end position="631"/>
    </location>
</feature>
<dbReference type="AlphaFoldDB" id="A0A6A3CML4"/>
<comment type="caution">
    <text evidence="11">The sequence shown here is derived from an EMBL/GenBank/DDBJ whole genome shotgun (WGS) entry which is preliminary data.</text>
</comment>
<comment type="similarity">
    <text evidence="3">Belongs to the drug/metabolite transporter (DMT) superfamily. Plant drug/metabolite exporter (P-DME) (TC 2.A.7.4) family.</text>
</comment>
<reference evidence="11" key="1">
    <citation type="submission" date="2019-09" db="EMBL/GenBank/DDBJ databases">
        <title>Draft genome information of white flower Hibiscus syriacus.</title>
        <authorList>
            <person name="Kim Y.-M."/>
        </authorList>
    </citation>
    <scope>NUCLEOTIDE SEQUENCE [LARGE SCALE GENOMIC DNA]</scope>
    <source>
        <strain evidence="11">YM2019G1</strain>
    </source>
</reference>
<dbReference type="Pfam" id="PF12159">
    <property type="entry name" value="DUF3593"/>
    <property type="match status" value="1"/>
</dbReference>
<dbReference type="EMBL" id="VEPZ02000260">
    <property type="protein sequence ID" value="KAE8728458.1"/>
    <property type="molecule type" value="Genomic_DNA"/>
</dbReference>
<dbReference type="Pfam" id="PF00892">
    <property type="entry name" value="EamA"/>
    <property type="match status" value="2"/>
</dbReference>
<evidence type="ECO:0000256" key="7">
    <source>
        <dbReference type="ARBA" id="ARBA00023239"/>
    </source>
</evidence>
<dbReference type="InterPro" id="IPR000620">
    <property type="entry name" value="EamA_dom"/>
</dbReference>
<keyword evidence="4 9" id="KW-0812">Transmembrane</keyword>
<feature type="region of interest" description="Disordered" evidence="8">
    <location>
        <begin position="223"/>
        <end position="244"/>
    </location>
</feature>
<dbReference type="InterPro" id="IPR021995">
    <property type="entry name" value="DUF3593"/>
</dbReference>
<protein>
    <submittedName>
        <fullName evidence="11">WAT1-related protein</fullName>
    </submittedName>
</protein>
<accession>A0A6A3CML4</accession>
<organism evidence="11 12">
    <name type="scientific">Hibiscus syriacus</name>
    <name type="common">Rose of Sharon</name>
    <dbReference type="NCBI Taxonomy" id="106335"/>
    <lineage>
        <taxon>Eukaryota</taxon>
        <taxon>Viridiplantae</taxon>
        <taxon>Streptophyta</taxon>
        <taxon>Embryophyta</taxon>
        <taxon>Tracheophyta</taxon>
        <taxon>Spermatophyta</taxon>
        <taxon>Magnoliopsida</taxon>
        <taxon>eudicotyledons</taxon>
        <taxon>Gunneridae</taxon>
        <taxon>Pentapetalae</taxon>
        <taxon>rosids</taxon>
        <taxon>malvids</taxon>
        <taxon>Malvales</taxon>
        <taxon>Malvaceae</taxon>
        <taxon>Malvoideae</taxon>
        <taxon>Hibiscus</taxon>
    </lineage>
</organism>
<feature type="domain" description="EamA" evidence="10">
    <location>
        <begin position="461"/>
        <end position="542"/>
    </location>
</feature>
<dbReference type="GO" id="GO:0016020">
    <property type="term" value="C:membrane"/>
    <property type="evidence" value="ECO:0007669"/>
    <property type="project" value="UniProtKB-SubCell"/>
</dbReference>
<feature type="transmembrane region" description="Helical" evidence="9">
    <location>
        <begin position="579"/>
        <end position="598"/>
    </location>
</feature>
<evidence type="ECO:0000256" key="6">
    <source>
        <dbReference type="ARBA" id="ARBA00023136"/>
    </source>
</evidence>
<gene>
    <name evidence="11" type="ORF">F3Y22_tig00004355pilonHSYRG00032</name>
</gene>
<feature type="transmembrane region" description="Helical" evidence="9">
    <location>
        <begin position="646"/>
        <end position="667"/>
    </location>
</feature>
<feature type="transmembrane region" description="Helical" evidence="9">
    <location>
        <begin position="464"/>
        <end position="486"/>
    </location>
</feature>
<dbReference type="PROSITE" id="PS00879">
    <property type="entry name" value="ODR_DC_2_2"/>
    <property type="match status" value="1"/>
</dbReference>
<evidence type="ECO:0000259" key="10">
    <source>
        <dbReference type="Pfam" id="PF00892"/>
    </source>
</evidence>
<feature type="domain" description="EamA" evidence="10">
    <location>
        <begin position="581"/>
        <end position="718"/>
    </location>
</feature>
<dbReference type="GO" id="GO:0022857">
    <property type="term" value="F:transmembrane transporter activity"/>
    <property type="evidence" value="ECO:0007669"/>
    <property type="project" value="InterPro"/>
</dbReference>
<keyword evidence="5 9" id="KW-1133">Transmembrane helix</keyword>
<evidence type="ECO:0000256" key="2">
    <source>
        <dbReference type="ARBA" id="ARBA00004141"/>
    </source>
</evidence>
<feature type="transmembrane region" description="Helical" evidence="9">
    <location>
        <begin position="525"/>
        <end position="545"/>
    </location>
</feature>
<dbReference type="InterPro" id="IPR022657">
    <property type="entry name" value="De-COase2_CS"/>
</dbReference>
<feature type="transmembrane region" description="Helical" evidence="9">
    <location>
        <begin position="492"/>
        <end position="513"/>
    </location>
</feature>
<keyword evidence="7" id="KW-0456">Lyase</keyword>
<keyword evidence="6 9" id="KW-0472">Membrane</keyword>
<feature type="transmembrane region" description="Helical" evidence="9">
    <location>
        <begin position="699"/>
        <end position="718"/>
    </location>
</feature>
<evidence type="ECO:0000256" key="5">
    <source>
        <dbReference type="ARBA" id="ARBA00022989"/>
    </source>
</evidence>
<dbReference type="PANTHER" id="PTHR31218">
    <property type="entry name" value="WAT1-RELATED PROTEIN"/>
    <property type="match status" value="1"/>
</dbReference>
<name>A0A6A3CML4_HIBSY</name>
<feature type="compositionally biased region" description="Polar residues" evidence="8">
    <location>
        <begin position="223"/>
        <end position="242"/>
    </location>
</feature>
<feature type="transmembrane region" description="Helical" evidence="9">
    <location>
        <begin position="674"/>
        <end position="693"/>
    </location>
</feature>
<dbReference type="InterPro" id="IPR030184">
    <property type="entry name" value="WAT1-related"/>
</dbReference>
<dbReference type="Proteomes" id="UP000436088">
    <property type="component" value="Unassembled WGS sequence"/>
</dbReference>
<sequence>MPLETTQVQLHEEGTTGCQKKITAQFQSQFQLHSEGYWTPDNASSTSRRRDRWLSTNNFSILEPISTSQRRILDSRQRKFNFTTKGPLVVNKQLLNFRANFNFTAKDIGLQTTYVQLHDEGTAGCQQTISQYQSQFQLHNEGYWTPDNVCSTSQRRDRWLSTNNFPISEPISTSQRRILDSRQRKFNFMTKGPLVVNKQLLNFRANFNFTAKDIGLQTTQHNLSREGLSSNQRPLSSTTLSSKVHHLQHSSRQEGLFANQRPSSLTTLSSEAHHLQHSLRSFLFLRNKPASIPSNASRNYRNYKDVKFINMKTGIVHGCLFPVDPWTPNIDSQSIASQLFAVSLFSYIGLLYFITKSESAPKLTLVGFYFFLAFADRGKLLVGAFFGTMTVIDIGGGLGIDYDGSKFGNIRGLLFHLCANGSDLVNARRFKGANPSLTITDSRTRHVSGTMQIRKTRPKITMPILFQIFLCSVTGATVNQIFYFVGLNYTTATVACALNNVLPAATFVLAAIFRQEAVGIKKASGVAKVLGTLICVGGAMLLSFYHGHIVGIGESKVHWNYADKMSSNDSSGTIGSNSFLGPFLVMASAIAWAVWFILQGQTSKNFPAPYTCTTIMCFMASIECTIIGIFSEHKPSAWSLSSPMRLIAALYAGIICNAVAFCVMSWCIQIRGPLYVSVFSPLLLVIVAILSWVLLREKLYVGTVIGSLLIVGGLYAVLWGKDKEMKHMNAGEKGGEGKVEVTKAVGVDNDLELQLQPPLKGSQLGG</sequence>
<dbReference type="SUPFAM" id="SSF103481">
    <property type="entry name" value="Multidrug resistance efflux transporter EmrE"/>
    <property type="match status" value="2"/>
</dbReference>
<evidence type="ECO:0000256" key="3">
    <source>
        <dbReference type="ARBA" id="ARBA00007635"/>
    </source>
</evidence>
<dbReference type="InterPro" id="IPR037185">
    <property type="entry name" value="EmrE-like"/>
</dbReference>
<proteinExistence type="inferred from homology"/>
<evidence type="ECO:0000313" key="12">
    <source>
        <dbReference type="Proteomes" id="UP000436088"/>
    </source>
</evidence>
<evidence type="ECO:0000256" key="4">
    <source>
        <dbReference type="ARBA" id="ARBA00022692"/>
    </source>
</evidence>
<comment type="subcellular location">
    <subcellularLocation>
        <location evidence="2">Membrane</location>
        <topology evidence="2">Multi-pass membrane protein</topology>
    </subcellularLocation>
</comment>
<evidence type="ECO:0000256" key="1">
    <source>
        <dbReference type="ARBA" id="ARBA00001933"/>
    </source>
</evidence>
<evidence type="ECO:0000256" key="8">
    <source>
        <dbReference type="SAM" id="MobiDB-lite"/>
    </source>
</evidence>